<dbReference type="CDD" id="cd24079">
    <property type="entry name" value="ASKHA_NBD_PG1100-like"/>
    <property type="match status" value="1"/>
</dbReference>
<dbReference type="AlphaFoldDB" id="A0A4Q9FRL7"/>
<dbReference type="Proteomes" id="UP000292372">
    <property type="component" value="Unassembled WGS sequence"/>
</dbReference>
<dbReference type="SUPFAM" id="SSF53067">
    <property type="entry name" value="Actin-like ATPase domain"/>
    <property type="match status" value="2"/>
</dbReference>
<name>A0A4Q9FRL7_9FLAO</name>
<dbReference type="GO" id="GO:0016301">
    <property type="term" value="F:kinase activity"/>
    <property type="evidence" value="ECO:0007669"/>
    <property type="project" value="UniProtKB-KW"/>
</dbReference>
<keyword evidence="2" id="KW-1185">Reference proteome</keyword>
<gene>
    <name evidence="1" type="ORF">EYD46_06300</name>
</gene>
<keyword evidence="1" id="KW-0808">Transferase</keyword>
<sequence>MILIVDSGSTKSDWLAVDNEGNKLMEKVRTKGLNPAILSEKKLHKTILKSKELKENKEQVTHVFFYGAGCGTENARELLTNVLTGIFTNAHVEVNEDTLAAVYATINHPKEAAVVCIMGTGSNCSYYDGEVLHQRVTSLGYTLMDDASGNYYGKQLIKDYYYNHMPENVKIAFGAKYNMDADFIKYNLYKQPSPNAYLASFAEFMFLHKDSEYTIKLIKDGIREFARNMIFQYEKELQTVPVHFAGSIAFFAQKEIKEVAEEMGFKVGNFERRPIDGLVPFHTKDL</sequence>
<organism evidence="1 2">
    <name type="scientific">Hyunsoonleella pacifica</name>
    <dbReference type="NCBI Taxonomy" id="1080224"/>
    <lineage>
        <taxon>Bacteria</taxon>
        <taxon>Pseudomonadati</taxon>
        <taxon>Bacteroidota</taxon>
        <taxon>Flavobacteriia</taxon>
        <taxon>Flavobacteriales</taxon>
        <taxon>Flavobacteriaceae</taxon>
    </lineage>
</organism>
<dbReference type="OrthoDB" id="871343at2"/>
<dbReference type="Gene3D" id="3.30.420.40">
    <property type="match status" value="2"/>
</dbReference>
<accession>A0A4Q9FRL7</accession>
<evidence type="ECO:0000313" key="2">
    <source>
        <dbReference type="Proteomes" id="UP000292372"/>
    </source>
</evidence>
<evidence type="ECO:0000313" key="1">
    <source>
        <dbReference type="EMBL" id="TBN17913.1"/>
    </source>
</evidence>
<reference evidence="1 2" key="1">
    <citation type="journal article" date="2015" name="Int. J. Syst. Evol. Microbiol.">
        <title>Hyunsoonleella pacifica sp. nov., isolated from seawater of South Pacific Gyre.</title>
        <authorList>
            <person name="Gao X."/>
            <person name="Zhang Z."/>
            <person name="Dai X."/>
            <person name="Zhang X.H."/>
        </authorList>
    </citation>
    <scope>NUCLEOTIDE SEQUENCE [LARGE SCALE GENOMIC DNA]</scope>
    <source>
        <strain evidence="1 2">SW033</strain>
    </source>
</reference>
<protein>
    <submittedName>
        <fullName evidence="1">N-acetylglucosamine kinase</fullName>
    </submittedName>
</protein>
<dbReference type="InterPro" id="IPR043129">
    <property type="entry name" value="ATPase_NBD"/>
</dbReference>
<proteinExistence type="predicted"/>
<keyword evidence="1" id="KW-0418">Kinase</keyword>
<dbReference type="RefSeq" id="WP_130936203.1">
    <property type="nucleotide sequence ID" value="NZ_BMEE01000001.1"/>
</dbReference>
<dbReference type="Gene3D" id="1.10.720.160">
    <property type="match status" value="1"/>
</dbReference>
<comment type="caution">
    <text evidence="1">The sequence shown here is derived from an EMBL/GenBank/DDBJ whole genome shotgun (WGS) entry which is preliminary data.</text>
</comment>
<dbReference type="EMBL" id="SIRS01000002">
    <property type="protein sequence ID" value="TBN17913.1"/>
    <property type="molecule type" value="Genomic_DNA"/>
</dbReference>